<dbReference type="Proteomes" id="UP001619911">
    <property type="component" value="Unassembled WGS sequence"/>
</dbReference>
<keyword evidence="1" id="KW-0732">Signal</keyword>
<reference evidence="2 3" key="1">
    <citation type="submission" date="2023-07" db="EMBL/GenBank/DDBJ databases">
        <title>Bacillus lucianemedeirus sp. nov, a new species isolated from an immunobiological production facility.</title>
        <authorList>
            <person name="Costa L.V."/>
            <person name="Miranda R.V.S.L."/>
            <person name="Brandao M.L.L."/>
            <person name="Reis C.M.F."/>
            <person name="Frazao A.M."/>
            <person name="Cruz F.V."/>
            <person name="Baio P.V.P."/>
            <person name="Veras J.F.C."/>
            <person name="Ramos J.N."/>
            <person name="Vieira V."/>
        </authorList>
    </citation>
    <scope>NUCLEOTIDE SEQUENCE [LARGE SCALE GENOMIC DNA]</scope>
    <source>
        <strain evidence="2 3">B190/17</strain>
    </source>
</reference>
<comment type="caution">
    <text evidence="2">The sequence shown here is derived from an EMBL/GenBank/DDBJ whole genome shotgun (WGS) entry which is preliminary data.</text>
</comment>
<proteinExistence type="predicted"/>
<evidence type="ECO:0000313" key="2">
    <source>
        <dbReference type="EMBL" id="MFK2825352.1"/>
    </source>
</evidence>
<gene>
    <name evidence="2" type="ORF">QYG89_06580</name>
</gene>
<dbReference type="EMBL" id="JAUIYO010000003">
    <property type="protein sequence ID" value="MFK2825352.1"/>
    <property type="molecule type" value="Genomic_DNA"/>
</dbReference>
<evidence type="ECO:0000256" key="1">
    <source>
        <dbReference type="SAM" id="SignalP"/>
    </source>
</evidence>
<feature type="signal peptide" evidence="1">
    <location>
        <begin position="1"/>
        <end position="24"/>
    </location>
</feature>
<name>A0ABW8I7C7_9BACI</name>
<keyword evidence="3" id="KW-1185">Reference proteome</keyword>
<dbReference type="RefSeq" id="WP_404315852.1">
    <property type="nucleotide sequence ID" value="NZ_JAUIYO010000003.1"/>
</dbReference>
<evidence type="ECO:0000313" key="3">
    <source>
        <dbReference type="Proteomes" id="UP001619911"/>
    </source>
</evidence>
<organism evidence="2 3">
    <name type="scientific">Bacillus lumedeiriae</name>
    <dbReference type="NCBI Taxonomy" id="3058829"/>
    <lineage>
        <taxon>Bacteria</taxon>
        <taxon>Bacillati</taxon>
        <taxon>Bacillota</taxon>
        <taxon>Bacilli</taxon>
        <taxon>Bacillales</taxon>
        <taxon>Bacillaceae</taxon>
        <taxon>Bacillus</taxon>
    </lineage>
</organism>
<accession>A0ABW8I7C7</accession>
<sequence>MKKIVCSFLLSAFIMLAGTANTFAQEVSQTDMEDILITQFHKQITYSIKTAYNLRFPQFEEAKIVTIHKEALPEPSEEMKPGTIYEIKIKVKVLNVPREDNSLVITLSNDHARGDFVVKEAKKE</sequence>
<evidence type="ECO:0008006" key="4">
    <source>
        <dbReference type="Google" id="ProtNLM"/>
    </source>
</evidence>
<feature type="chain" id="PRO_5046481345" description="DUF3888 domain-containing protein" evidence="1">
    <location>
        <begin position="25"/>
        <end position="124"/>
    </location>
</feature>
<protein>
    <recommendedName>
        <fullName evidence="4">DUF3888 domain-containing protein</fullName>
    </recommendedName>
</protein>